<comment type="caution">
    <text evidence="2">The sequence shown here is derived from an EMBL/GenBank/DDBJ whole genome shotgun (WGS) entry which is preliminary data.</text>
</comment>
<accession>A0A9D4STI9</accession>
<gene>
    <name evidence="2" type="ORF">HPB52_022700</name>
</gene>
<organism evidence="2 3">
    <name type="scientific">Rhipicephalus sanguineus</name>
    <name type="common">Brown dog tick</name>
    <name type="synonym">Ixodes sanguineus</name>
    <dbReference type="NCBI Taxonomy" id="34632"/>
    <lineage>
        <taxon>Eukaryota</taxon>
        <taxon>Metazoa</taxon>
        <taxon>Ecdysozoa</taxon>
        <taxon>Arthropoda</taxon>
        <taxon>Chelicerata</taxon>
        <taxon>Arachnida</taxon>
        <taxon>Acari</taxon>
        <taxon>Parasitiformes</taxon>
        <taxon>Ixodida</taxon>
        <taxon>Ixodoidea</taxon>
        <taxon>Ixodidae</taxon>
        <taxon>Rhipicephalinae</taxon>
        <taxon>Rhipicephalus</taxon>
        <taxon>Rhipicephalus</taxon>
    </lineage>
</organism>
<keyword evidence="3" id="KW-1185">Reference proteome</keyword>
<reference evidence="2" key="2">
    <citation type="submission" date="2021-09" db="EMBL/GenBank/DDBJ databases">
        <authorList>
            <person name="Jia N."/>
            <person name="Wang J."/>
            <person name="Shi W."/>
            <person name="Du L."/>
            <person name="Sun Y."/>
            <person name="Zhan W."/>
            <person name="Jiang J."/>
            <person name="Wang Q."/>
            <person name="Zhang B."/>
            <person name="Ji P."/>
            <person name="Sakyi L.B."/>
            <person name="Cui X."/>
            <person name="Yuan T."/>
            <person name="Jiang B."/>
            <person name="Yang W."/>
            <person name="Lam T.T.-Y."/>
            <person name="Chang Q."/>
            <person name="Ding S."/>
            <person name="Wang X."/>
            <person name="Zhu J."/>
            <person name="Ruan X."/>
            <person name="Zhao L."/>
            <person name="Wei J."/>
            <person name="Que T."/>
            <person name="Du C."/>
            <person name="Cheng J."/>
            <person name="Dai P."/>
            <person name="Han X."/>
            <person name="Huang E."/>
            <person name="Gao Y."/>
            <person name="Liu J."/>
            <person name="Shao H."/>
            <person name="Ye R."/>
            <person name="Li L."/>
            <person name="Wei W."/>
            <person name="Wang X."/>
            <person name="Wang C."/>
            <person name="Huo Q."/>
            <person name="Li W."/>
            <person name="Guo W."/>
            <person name="Chen H."/>
            <person name="Chen S."/>
            <person name="Zhou L."/>
            <person name="Zhou L."/>
            <person name="Ni X."/>
            <person name="Tian J."/>
            <person name="Zhou Y."/>
            <person name="Sheng Y."/>
            <person name="Liu T."/>
            <person name="Pan Y."/>
            <person name="Xia L."/>
            <person name="Li J."/>
            <person name="Zhao F."/>
            <person name="Cao W."/>
        </authorList>
    </citation>
    <scope>NUCLEOTIDE SEQUENCE</scope>
    <source>
        <strain evidence="2">Rsan-2018</strain>
        <tissue evidence="2">Larvae</tissue>
    </source>
</reference>
<evidence type="ECO:0000313" key="2">
    <source>
        <dbReference type="EMBL" id="KAH7948436.1"/>
    </source>
</evidence>
<dbReference type="Proteomes" id="UP000821837">
    <property type="component" value="Chromosome 6"/>
</dbReference>
<evidence type="ECO:0000256" key="1">
    <source>
        <dbReference type="SAM" id="MobiDB-lite"/>
    </source>
</evidence>
<reference evidence="2" key="1">
    <citation type="journal article" date="2020" name="Cell">
        <title>Large-Scale Comparative Analyses of Tick Genomes Elucidate Their Genetic Diversity and Vector Capacities.</title>
        <authorList>
            <consortium name="Tick Genome and Microbiome Consortium (TIGMIC)"/>
            <person name="Jia N."/>
            <person name="Wang J."/>
            <person name="Shi W."/>
            <person name="Du L."/>
            <person name="Sun Y."/>
            <person name="Zhan W."/>
            <person name="Jiang J.F."/>
            <person name="Wang Q."/>
            <person name="Zhang B."/>
            <person name="Ji P."/>
            <person name="Bell-Sakyi L."/>
            <person name="Cui X.M."/>
            <person name="Yuan T.T."/>
            <person name="Jiang B.G."/>
            <person name="Yang W.F."/>
            <person name="Lam T.T."/>
            <person name="Chang Q.C."/>
            <person name="Ding S.J."/>
            <person name="Wang X.J."/>
            <person name="Zhu J.G."/>
            <person name="Ruan X.D."/>
            <person name="Zhao L."/>
            <person name="Wei J.T."/>
            <person name="Ye R.Z."/>
            <person name="Que T.C."/>
            <person name="Du C.H."/>
            <person name="Zhou Y.H."/>
            <person name="Cheng J.X."/>
            <person name="Dai P.F."/>
            <person name="Guo W.B."/>
            <person name="Han X.H."/>
            <person name="Huang E.J."/>
            <person name="Li L.F."/>
            <person name="Wei W."/>
            <person name="Gao Y.C."/>
            <person name="Liu J.Z."/>
            <person name="Shao H.Z."/>
            <person name="Wang X."/>
            <person name="Wang C.C."/>
            <person name="Yang T.C."/>
            <person name="Huo Q.B."/>
            <person name="Li W."/>
            <person name="Chen H.Y."/>
            <person name="Chen S.E."/>
            <person name="Zhou L.G."/>
            <person name="Ni X.B."/>
            <person name="Tian J.H."/>
            <person name="Sheng Y."/>
            <person name="Liu T."/>
            <person name="Pan Y.S."/>
            <person name="Xia L.Y."/>
            <person name="Li J."/>
            <person name="Zhao F."/>
            <person name="Cao W.C."/>
        </authorList>
    </citation>
    <scope>NUCLEOTIDE SEQUENCE</scope>
    <source>
        <strain evidence="2">Rsan-2018</strain>
    </source>
</reference>
<dbReference type="AlphaFoldDB" id="A0A9D4STI9"/>
<dbReference type="EMBL" id="JABSTV010001252">
    <property type="protein sequence ID" value="KAH7948436.1"/>
    <property type="molecule type" value="Genomic_DNA"/>
</dbReference>
<evidence type="ECO:0000313" key="3">
    <source>
        <dbReference type="Proteomes" id="UP000821837"/>
    </source>
</evidence>
<feature type="region of interest" description="Disordered" evidence="1">
    <location>
        <begin position="70"/>
        <end position="120"/>
    </location>
</feature>
<protein>
    <submittedName>
        <fullName evidence="2">Uncharacterized protein</fullName>
    </submittedName>
</protein>
<name>A0A9D4STI9_RHISA</name>
<proteinExistence type="predicted"/>
<sequence>MCEKLGQRVEFVGASWRLGHGQQDPSYRADTADELGQRLGRTLCAFFRPTNAHQALGATQPIAPIAPSRANVGDSSGTGHHTDGGGIAPPRERAEALPGGPPEVVDIGSPSGRACHKGHTRKRRRCRRAIDTQWDRVQRDCEQHMWLTGEIGGVEIALGLVC</sequence>